<dbReference type="Proteomes" id="UP001235939">
    <property type="component" value="Chromosome 14"/>
</dbReference>
<keyword evidence="8" id="KW-0472">Membrane</keyword>
<keyword evidence="6" id="KW-0695">RNA-directed DNA polymerase</keyword>
<keyword evidence="8" id="KW-1133">Transmembrane helix</keyword>
<sequence length="416" mass="47786">MADRGQRTIVEDVQRYMDVFEAPATFIRPSVEILIDRLTEALQEWIFSDKARSVLGLTAALVAAVLVLSCLRGFMQDAELSLVNPQIFPGPGATSSAAAHHQQETNTSMNQPPYPCKIGISHQLPNQIHFHRDCPLKKNTPPKPINPGYTINSRKYTPNNTNLEAILKLNRPCNNKILQRILGTINIYNKFIPHYAQIRAPLNEVLLKIAPWFWTAKHEQTFQQPVLYIDDPSKPCHLFTNASGLGVTGVLEQPDEQGNLHPIGYFSRRLHSYEQNYSDSEIETLAIINSVQRFHTYLHNIHFTLHTNHLPLKWIKSVKNPHAFLSIKFKQFLNRNNVKHLLTSAHHPETNTKVERLNSTIINRLIYKETVHTITGFIPWFLYYGIQPQYIEHDTEVHTPIEKAKKLAIERTIKFH</sequence>
<dbReference type="InterPro" id="IPR043128">
    <property type="entry name" value="Rev_trsase/Diguanyl_cyclase"/>
</dbReference>
<dbReference type="PROSITE" id="PS50994">
    <property type="entry name" value="INTEGRASE"/>
    <property type="match status" value="1"/>
</dbReference>
<evidence type="ECO:0000313" key="11">
    <source>
        <dbReference type="Proteomes" id="UP001235939"/>
    </source>
</evidence>
<keyword evidence="4" id="KW-0255">Endonuclease</keyword>
<dbReference type="Pfam" id="PF17917">
    <property type="entry name" value="RT_RNaseH"/>
    <property type="match status" value="1"/>
</dbReference>
<dbReference type="Gene3D" id="3.30.420.10">
    <property type="entry name" value="Ribonuclease H-like superfamily/Ribonuclease H"/>
    <property type="match status" value="1"/>
</dbReference>
<keyword evidence="8" id="KW-0812">Transmembrane</keyword>
<evidence type="ECO:0000256" key="3">
    <source>
        <dbReference type="ARBA" id="ARBA00022722"/>
    </source>
</evidence>
<dbReference type="InterPro" id="IPR012337">
    <property type="entry name" value="RNaseH-like_sf"/>
</dbReference>
<gene>
    <name evidence="10" type="ORF">LAZ67_14001941</name>
</gene>
<keyword evidence="3" id="KW-0540">Nuclease</keyword>
<feature type="transmembrane region" description="Helical" evidence="8">
    <location>
        <begin position="54"/>
        <end position="75"/>
    </location>
</feature>
<name>A0ABY6L8G7_9ARAC</name>
<evidence type="ECO:0000256" key="1">
    <source>
        <dbReference type="ARBA" id="ARBA00022679"/>
    </source>
</evidence>
<dbReference type="InterPro" id="IPR036397">
    <property type="entry name" value="RNaseH_sf"/>
</dbReference>
<dbReference type="InterPro" id="IPR050951">
    <property type="entry name" value="Retrovirus_Pol_polyprotein"/>
</dbReference>
<feature type="region of interest" description="Disordered" evidence="7">
    <location>
        <begin position="93"/>
        <end position="112"/>
    </location>
</feature>
<organism evidence="10 11">
    <name type="scientific">Cordylochernes scorpioides</name>
    <dbReference type="NCBI Taxonomy" id="51811"/>
    <lineage>
        <taxon>Eukaryota</taxon>
        <taxon>Metazoa</taxon>
        <taxon>Ecdysozoa</taxon>
        <taxon>Arthropoda</taxon>
        <taxon>Chelicerata</taxon>
        <taxon>Arachnida</taxon>
        <taxon>Pseudoscorpiones</taxon>
        <taxon>Cheliferoidea</taxon>
        <taxon>Chernetidae</taxon>
        <taxon>Cordylochernes</taxon>
    </lineage>
</organism>
<proteinExistence type="predicted"/>
<feature type="domain" description="Integrase catalytic" evidence="9">
    <location>
        <begin position="231"/>
        <end position="408"/>
    </location>
</feature>
<dbReference type="InterPro" id="IPR001584">
    <property type="entry name" value="Integrase_cat-core"/>
</dbReference>
<protein>
    <submittedName>
        <fullName evidence="10">K02A2.6-like</fullName>
    </submittedName>
</protein>
<dbReference type="EMBL" id="CP092876">
    <property type="protein sequence ID" value="UYV76747.1"/>
    <property type="molecule type" value="Genomic_DNA"/>
</dbReference>
<keyword evidence="5" id="KW-0378">Hydrolase</keyword>
<evidence type="ECO:0000259" key="9">
    <source>
        <dbReference type="PROSITE" id="PS50994"/>
    </source>
</evidence>
<keyword evidence="2" id="KW-0548">Nucleotidyltransferase</keyword>
<dbReference type="CDD" id="cd09274">
    <property type="entry name" value="RNase_HI_RT_Ty3"/>
    <property type="match status" value="1"/>
</dbReference>
<evidence type="ECO:0000256" key="5">
    <source>
        <dbReference type="ARBA" id="ARBA00022801"/>
    </source>
</evidence>
<dbReference type="InterPro" id="IPR043502">
    <property type="entry name" value="DNA/RNA_pol_sf"/>
</dbReference>
<evidence type="ECO:0000256" key="2">
    <source>
        <dbReference type="ARBA" id="ARBA00022695"/>
    </source>
</evidence>
<evidence type="ECO:0000256" key="4">
    <source>
        <dbReference type="ARBA" id="ARBA00022759"/>
    </source>
</evidence>
<keyword evidence="1" id="KW-0808">Transferase</keyword>
<evidence type="ECO:0000256" key="6">
    <source>
        <dbReference type="ARBA" id="ARBA00022918"/>
    </source>
</evidence>
<dbReference type="PANTHER" id="PTHR37984">
    <property type="entry name" value="PROTEIN CBG26694"/>
    <property type="match status" value="1"/>
</dbReference>
<keyword evidence="11" id="KW-1185">Reference proteome</keyword>
<dbReference type="InterPro" id="IPR041373">
    <property type="entry name" value="RT_RNaseH"/>
</dbReference>
<dbReference type="Gene3D" id="3.30.70.270">
    <property type="match status" value="1"/>
</dbReference>
<evidence type="ECO:0000313" key="10">
    <source>
        <dbReference type="EMBL" id="UYV76747.1"/>
    </source>
</evidence>
<dbReference type="SUPFAM" id="SSF56672">
    <property type="entry name" value="DNA/RNA polymerases"/>
    <property type="match status" value="1"/>
</dbReference>
<evidence type="ECO:0000256" key="7">
    <source>
        <dbReference type="SAM" id="MobiDB-lite"/>
    </source>
</evidence>
<evidence type="ECO:0000256" key="8">
    <source>
        <dbReference type="SAM" id="Phobius"/>
    </source>
</evidence>
<accession>A0ABY6L8G7</accession>
<dbReference type="SUPFAM" id="SSF53098">
    <property type="entry name" value="Ribonuclease H-like"/>
    <property type="match status" value="1"/>
</dbReference>
<dbReference type="PANTHER" id="PTHR37984:SF9">
    <property type="entry name" value="INTEGRASE CATALYTIC DOMAIN-CONTAINING PROTEIN"/>
    <property type="match status" value="1"/>
</dbReference>
<reference evidence="10 11" key="1">
    <citation type="submission" date="2022-01" db="EMBL/GenBank/DDBJ databases">
        <title>A chromosomal length assembly of Cordylochernes scorpioides.</title>
        <authorList>
            <person name="Zeh D."/>
            <person name="Zeh J."/>
        </authorList>
    </citation>
    <scope>NUCLEOTIDE SEQUENCE [LARGE SCALE GENOMIC DNA]</scope>
    <source>
        <strain evidence="10">IN4F17</strain>
        <tissue evidence="10">Whole Body</tissue>
    </source>
</reference>